<dbReference type="PROSITE" id="PS51903">
    <property type="entry name" value="CLP_R"/>
    <property type="match status" value="1"/>
</dbReference>
<dbReference type="SMART" id="SM00382">
    <property type="entry name" value="AAA"/>
    <property type="match status" value="2"/>
</dbReference>
<dbReference type="PANTHER" id="PTHR11638">
    <property type="entry name" value="ATP-DEPENDENT CLP PROTEASE"/>
    <property type="match status" value="1"/>
</dbReference>
<dbReference type="InterPro" id="IPR041546">
    <property type="entry name" value="ClpA/ClpB_AAA_lid"/>
</dbReference>
<comment type="similarity">
    <text evidence="1">Belongs to the ClpA/ClpB family.</text>
</comment>
<dbReference type="RefSeq" id="WP_015039000.1">
    <property type="nucleotide sequence ID" value="NC_018828.1"/>
</dbReference>
<dbReference type="Pfam" id="PF10431">
    <property type="entry name" value="ClpB_D2-small"/>
    <property type="match status" value="1"/>
</dbReference>
<protein>
    <submittedName>
        <fullName evidence="9">ATPase with chaperone activity</fullName>
    </submittedName>
</protein>
<dbReference type="InterPro" id="IPR001270">
    <property type="entry name" value="ClpA/B"/>
</dbReference>
<dbReference type="GO" id="GO:0016887">
    <property type="term" value="F:ATP hydrolysis activity"/>
    <property type="evidence" value="ECO:0007669"/>
    <property type="project" value="InterPro"/>
</dbReference>
<evidence type="ECO:0000256" key="1">
    <source>
        <dbReference type="ARBA" id="ARBA00008675"/>
    </source>
</evidence>
<comment type="function">
    <text evidence="6">Part of a stress-induced multi-chaperone system, it is involved in the recovery of the cell from heat-induced damage, in cooperation with DnaK, DnaJ and GrpE. Acts before DnaK, in the processing of protein aggregates. Protein binding stimulates the ATPase activity; ATP hydrolysis unfolds the denatured protein aggregates, which probably helps expose new hydrophobic binding sites on the surface of ClpB-bound aggregates, contributing to the solubilization and refolding of denatured protein aggregates by DnaK.</text>
</comment>
<dbReference type="InterPro" id="IPR018368">
    <property type="entry name" value="ClpA/B_CS1"/>
</dbReference>
<dbReference type="CDD" id="cd00009">
    <property type="entry name" value="AAA"/>
    <property type="match status" value="1"/>
</dbReference>
<dbReference type="InterPro" id="IPR003593">
    <property type="entry name" value="AAA+_ATPase"/>
</dbReference>
<dbReference type="Proteomes" id="UP000008035">
    <property type="component" value="Chromosome"/>
</dbReference>
<dbReference type="HOGENOM" id="CLU_005070_1_0_4"/>
<gene>
    <name evidence="9" type="ordered locus">BN117_0756</name>
</gene>
<dbReference type="Pfam" id="PF00004">
    <property type="entry name" value="AAA"/>
    <property type="match status" value="1"/>
</dbReference>
<keyword evidence="4" id="KW-0067">ATP-binding</keyword>
<dbReference type="InterPro" id="IPR036628">
    <property type="entry name" value="Clp_N_dom_sf"/>
</dbReference>
<dbReference type="InterPro" id="IPR050130">
    <property type="entry name" value="ClpA_ClpB"/>
</dbReference>
<evidence type="ECO:0000256" key="7">
    <source>
        <dbReference type="PROSITE-ProRule" id="PRU01251"/>
    </source>
</evidence>
<evidence type="ECO:0000313" key="10">
    <source>
        <dbReference type="Proteomes" id="UP000008035"/>
    </source>
</evidence>
<evidence type="ECO:0000256" key="5">
    <source>
        <dbReference type="ARBA" id="ARBA00023186"/>
    </source>
</evidence>
<reference evidence="9 10" key="1">
    <citation type="journal article" date="2012" name="BMC Genomics">
        <title>Comparative genomics of the classical Bordetella subspecies: the evolution and exchange of virulence-associated diversity amongst closely related pathogens.</title>
        <authorList>
            <person name="Park J."/>
            <person name="Zhang Y."/>
            <person name="Buboltz A.M."/>
            <person name="Zhang X."/>
            <person name="Schuster S.C."/>
            <person name="Ahuja U."/>
            <person name="Liu M."/>
            <person name="Miller J.F."/>
            <person name="Sebaihia M."/>
            <person name="Bentley S.D."/>
            <person name="Parkhill J."/>
            <person name="Harvill E.T."/>
        </authorList>
    </citation>
    <scope>NUCLEOTIDE SEQUENCE [LARGE SCALE GENOMIC DNA]</scope>
    <source>
        <strain evidence="9 10">Bpp5</strain>
    </source>
</reference>
<dbReference type="PANTHER" id="PTHR11638:SF184">
    <property type="entry name" value="ATPASE WITH CHAPERONE ACTIVITY"/>
    <property type="match status" value="1"/>
</dbReference>
<dbReference type="AlphaFoldDB" id="K0MED0"/>
<evidence type="ECO:0000256" key="2">
    <source>
        <dbReference type="ARBA" id="ARBA00022737"/>
    </source>
</evidence>
<dbReference type="InterPro" id="IPR004176">
    <property type="entry name" value="Clp_R_N"/>
</dbReference>
<dbReference type="GO" id="GO:0005737">
    <property type="term" value="C:cytoplasm"/>
    <property type="evidence" value="ECO:0007669"/>
    <property type="project" value="TreeGrafter"/>
</dbReference>
<sequence length="757" mass="81553">MSDIGRAELFGKLDSLSYRALEDATALCKLRGNPYVELAHWVHAIAHAQDSDLHHIARAFELDLGALQQDLVRALDQLPRGAGAVSDLSEHVDHVVERAWALASLRYGAARIRSGHLLLALLRDPSLRGVLAGMSGQFARVVPDLLLQGLPEMTRGSPEARAGRLDPVSGRDDEIRQLIDVLMRRRQNNPLLTGEAGVGKTAVVEGLALRLARGDVPAPLREVALYLLDIGLLQAGAGVKGEFEQRLRQVIDAVQGSERPIVLFIDEIHTLVGAGGAAGTGDAANLLKPALARGQLRTIGATTWAEYKQYIEKDPALTRRFQAIQVHEPDEAGARRMLRGLAGALQAHHGVLLLDEAVEAAVRLSHRYIPARQLPDKAVALLDTACARVAVSQQSAPALRAALREAADALARSQGEAPLIHPAVDAAAVAAVVADWTGIPVGRMVRDEAQAVLALADTLERRVVGQRHALELIARRIQTARAGLTDPGKPVGVFLLCGPSGVGKTETALALAEALYGGEQNLITINMSEFQESHTVSTLKGAPPGYVGYGEGGVLTEAVRRRPHSVVLLDEVEKAHADVHEIFFQVFDKGWMEDGEGRYIDFRNTVILLTANVGADLIASLCADPELAPEPDALAAALRAPLRDVFPAALLGRLAAVPYLPLSDSMLAHIVALQFERVGQRLRERHGMDLEVEPAAAELVVARCVEVESGARMVDAILSQRVLPQIGRELLGASLQQRTWRRVRVRAVDGEFACEYE</sequence>
<keyword evidence="3" id="KW-0547">Nucleotide-binding</keyword>
<feature type="domain" description="Clp R" evidence="8">
    <location>
        <begin position="10"/>
        <end position="156"/>
    </location>
</feature>
<keyword evidence="5" id="KW-0143">Chaperone</keyword>
<organism evidence="9 10">
    <name type="scientific">Bordetella parapertussis (strain Bpp5)</name>
    <dbReference type="NCBI Taxonomy" id="1208660"/>
    <lineage>
        <taxon>Bacteria</taxon>
        <taxon>Pseudomonadati</taxon>
        <taxon>Pseudomonadota</taxon>
        <taxon>Betaproteobacteria</taxon>
        <taxon>Burkholderiales</taxon>
        <taxon>Alcaligenaceae</taxon>
        <taxon>Bordetella</taxon>
    </lineage>
</organism>
<dbReference type="PRINTS" id="PR00300">
    <property type="entry name" value="CLPPROTEASEA"/>
</dbReference>
<dbReference type="GO" id="GO:0034605">
    <property type="term" value="P:cellular response to heat"/>
    <property type="evidence" value="ECO:0007669"/>
    <property type="project" value="TreeGrafter"/>
</dbReference>
<dbReference type="EMBL" id="HE965803">
    <property type="protein sequence ID" value="CCJ48089.1"/>
    <property type="molecule type" value="Genomic_DNA"/>
</dbReference>
<dbReference type="Gene3D" id="1.10.8.60">
    <property type="match status" value="1"/>
</dbReference>
<dbReference type="Pfam" id="PF07724">
    <property type="entry name" value="AAA_2"/>
    <property type="match status" value="1"/>
</dbReference>
<dbReference type="SUPFAM" id="SSF81923">
    <property type="entry name" value="Double Clp-N motif"/>
    <property type="match status" value="1"/>
</dbReference>
<dbReference type="Gene3D" id="3.40.50.300">
    <property type="entry name" value="P-loop containing nucleotide triphosphate hydrolases"/>
    <property type="match status" value="3"/>
</dbReference>
<name>K0MED0_BORPB</name>
<evidence type="ECO:0000259" key="8">
    <source>
        <dbReference type="PROSITE" id="PS51903"/>
    </source>
</evidence>
<dbReference type="PROSITE" id="PS00870">
    <property type="entry name" value="CLPAB_1"/>
    <property type="match status" value="1"/>
</dbReference>
<dbReference type="InterPro" id="IPR019489">
    <property type="entry name" value="Clp_ATPase_C"/>
</dbReference>
<dbReference type="Pfam" id="PF17871">
    <property type="entry name" value="AAA_lid_9"/>
    <property type="match status" value="1"/>
</dbReference>
<keyword evidence="2 7" id="KW-0677">Repeat</keyword>
<dbReference type="InterPro" id="IPR003959">
    <property type="entry name" value="ATPase_AAA_core"/>
</dbReference>
<evidence type="ECO:0000313" key="9">
    <source>
        <dbReference type="EMBL" id="CCJ48089.1"/>
    </source>
</evidence>
<accession>K0MED0</accession>
<dbReference type="SMART" id="SM01086">
    <property type="entry name" value="ClpB_D2-small"/>
    <property type="match status" value="1"/>
</dbReference>
<dbReference type="InterPro" id="IPR027417">
    <property type="entry name" value="P-loop_NTPase"/>
</dbReference>
<dbReference type="Pfam" id="PF02861">
    <property type="entry name" value="Clp_N"/>
    <property type="match status" value="1"/>
</dbReference>
<dbReference type="Gene3D" id="1.10.1780.10">
    <property type="entry name" value="Clp, N-terminal domain"/>
    <property type="match status" value="1"/>
</dbReference>
<dbReference type="SUPFAM" id="SSF52540">
    <property type="entry name" value="P-loop containing nucleoside triphosphate hydrolases"/>
    <property type="match status" value="2"/>
</dbReference>
<evidence type="ECO:0000256" key="3">
    <source>
        <dbReference type="ARBA" id="ARBA00022741"/>
    </source>
</evidence>
<dbReference type="KEGG" id="bpar:BN117_0756"/>
<evidence type="ECO:0000256" key="4">
    <source>
        <dbReference type="ARBA" id="ARBA00022840"/>
    </source>
</evidence>
<evidence type="ECO:0000256" key="6">
    <source>
        <dbReference type="ARBA" id="ARBA00025613"/>
    </source>
</evidence>
<proteinExistence type="inferred from homology"/>
<dbReference type="CDD" id="cd19499">
    <property type="entry name" value="RecA-like_ClpB_Hsp104-like"/>
    <property type="match status" value="1"/>
</dbReference>
<dbReference type="GO" id="GO:0005524">
    <property type="term" value="F:ATP binding"/>
    <property type="evidence" value="ECO:0007669"/>
    <property type="project" value="UniProtKB-KW"/>
</dbReference>